<dbReference type="AlphaFoldDB" id="A0A813K0G2"/>
<dbReference type="Proteomes" id="UP000626109">
    <property type="component" value="Unassembled WGS sequence"/>
</dbReference>
<evidence type="ECO:0000313" key="2">
    <source>
        <dbReference type="Proteomes" id="UP000626109"/>
    </source>
</evidence>
<dbReference type="EMBL" id="CAJNNW010027070">
    <property type="protein sequence ID" value="CAE8689436.1"/>
    <property type="molecule type" value="Genomic_DNA"/>
</dbReference>
<gene>
    <name evidence="1" type="ORF">PGLA2088_LOCUS26464</name>
</gene>
<name>A0A813K0G2_POLGL</name>
<feature type="non-terminal residue" evidence="1">
    <location>
        <position position="1"/>
    </location>
</feature>
<sequence length="202" mass="23031">LAKRAQKRALVATAKLRILQRTSKLPQALRFWHARTATTRRRHVQLGVLADRSARRLAANLISGWRRYIALRAAKVLRQEAAKGLFAAAARREAMRCLADTFNRRTIQQSSKAHETWPSYLASLLKYLRHWRAVVYASRIGDGHESQVFGRSNCRQVTGVAARQSRQHDSGPKTRVQQVERFLSGLRSLELSEPPEHMGFPE</sequence>
<evidence type="ECO:0000313" key="1">
    <source>
        <dbReference type="EMBL" id="CAE8689436.1"/>
    </source>
</evidence>
<reference evidence="1" key="1">
    <citation type="submission" date="2021-02" db="EMBL/GenBank/DDBJ databases">
        <authorList>
            <person name="Dougan E. K."/>
            <person name="Rhodes N."/>
            <person name="Thang M."/>
            <person name="Chan C."/>
        </authorList>
    </citation>
    <scope>NUCLEOTIDE SEQUENCE</scope>
</reference>
<comment type="caution">
    <text evidence="1">The sequence shown here is derived from an EMBL/GenBank/DDBJ whole genome shotgun (WGS) entry which is preliminary data.</text>
</comment>
<protein>
    <submittedName>
        <fullName evidence="1">Uncharacterized protein</fullName>
    </submittedName>
</protein>
<proteinExistence type="predicted"/>
<accession>A0A813K0G2</accession>
<organism evidence="1 2">
    <name type="scientific">Polarella glacialis</name>
    <name type="common">Dinoflagellate</name>
    <dbReference type="NCBI Taxonomy" id="89957"/>
    <lineage>
        <taxon>Eukaryota</taxon>
        <taxon>Sar</taxon>
        <taxon>Alveolata</taxon>
        <taxon>Dinophyceae</taxon>
        <taxon>Suessiales</taxon>
        <taxon>Suessiaceae</taxon>
        <taxon>Polarella</taxon>
    </lineage>
</organism>